<dbReference type="EMBL" id="BKCJ010327582">
    <property type="protein sequence ID" value="GEZ81708.1"/>
    <property type="molecule type" value="Genomic_DNA"/>
</dbReference>
<protein>
    <submittedName>
        <fullName evidence="1">Uncharacterized protein</fullName>
    </submittedName>
</protein>
<feature type="non-terminal residue" evidence="1">
    <location>
        <position position="301"/>
    </location>
</feature>
<gene>
    <name evidence="1" type="ORF">Tci_553681</name>
</gene>
<feature type="non-terminal residue" evidence="1">
    <location>
        <position position="1"/>
    </location>
</feature>
<accession>A0A699ITM0</accession>
<evidence type="ECO:0000313" key="1">
    <source>
        <dbReference type="EMBL" id="GEZ81708.1"/>
    </source>
</evidence>
<organism evidence="1">
    <name type="scientific">Tanacetum cinerariifolium</name>
    <name type="common">Dalmatian daisy</name>
    <name type="synonym">Chrysanthemum cinerariifolium</name>
    <dbReference type="NCBI Taxonomy" id="118510"/>
    <lineage>
        <taxon>Eukaryota</taxon>
        <taxon>Viridiplantae</taxon>
        <taxon>Streptophyta</taxon>
        <taxon>Embryophyta</taxon>
        <taxon>Tracheophyta</taxon>
        <taxon>Spermatophyta</taxon>
        <taxon>Magnoliopsida</taxon>
        <taxon>eudicotyledons</taxon>
        <taxon>Gunneridae</taxon>
        <taxon>Pentapetalae</taxon>
        <taxon>asterids</taxon>
        <taxon>campanulids</taxon>
        <taxon>Asterales</taxon>
        <taxon>Asteraceae</taxon>
        <taxon>Asteroideae</taxon>
        <taxon>Anthemideae</taxon>
        <taxon>Anthemidinae</taxon>
        <taxon>Tanacetum</taxon>
    </lineage>
</organism>
<comment type="caution">
    <text evidence="1">The sequence shown here is derived from an EMBL/GenBank/DDBJ whole genome shotgun (WGS) entry which is preliminary data.</text>
</comment>
<dbReference type="AlphaFoldDB" id="A0A699ITM0"/>
<sequence>ANGARFVLGNVVEVMGSRVLMEMGEKMAEKAACKHGGKRQNWPLWLQFEIIWILEAIPATHRYVHKQPTKKIPRALAWELRIPFSWSRCCTLFVDDQLAPPMEILTPTKVESETDWWQAYLEYFEGKHVQSEVVSEQLEIEKDGISEKKRKRGSSQSSLQDPTVSIACVGGDARVSTLTQTVSSLQGTISTLESRLLAFEGDKRDFGIVSDGDIPAYMSPGPRTSLKLKSSMRCYSRKMRCTIPPPASTTMPPVTTISVPMTTTKMLKDTKDAAKDVAKDAAKDTHLDAVMTMSVPMTTIE</sequence>
<reference evidence="1" key="1">
    <citation type="journal article" date="2019" name="Sci. Rep.">
        <title>Draft genome of Tanacetum cinerariifolium, the natural source of mosquito coil.</title>
        <authorList>
            <person name="Yamashiro T."/>
            <person name="Shiraishi A."/>
            <person name="Satake H."/>
            <person name="Nakayama K."/>
        </authorList>
    </citation>
    <scope>NUCLEOTIDE SEQUENCE</scope>
</reference>
<proteinExistence type="predicted"/>
<name>A0A699ITM0_TANCI</name>